<dbReference type="OrthoDB" id="621743at2"/>
<dbReference type="RefSeq" id="WP_111293967.1">
    <property type="nucleotide sequence ID" value="NZ_QKZV01000002.1"/>
</dbReference>
<dbReference type="InterPro" id="IPR026444">
    <property type="entry name" value="Secre_tail"/>
</dbReference>
<keyword evidence="1" id="KW-0732">Signal</keyword>
<gene>
    <name evidence="3" type="ORF">LX80_01035</name>
</gene>
<dbReference type="AlphaFoldDB" id="A0A2W7RVR8"/>
<name>A0A2W7RVR8_9BACT</name>
<sequence length="172" mass="19340">MYRNLRNFIVILAVIFAVNTSVSAQSIQRQVVATAGGYTNQGSIAISFTVGEPVADLFPNVFQGKALTAGFQQPDPEIQENIYRDSSNYFVLFPNPTIDGKTKLGFRDVPNGTYTIDIIDALGRVVQTTTVEYFNHNFLYVDLDVTNLARAVYFIRIRSDKNFRGELKLMRL</sequence>
<dbReference type="Pfam" id="PF18962">
    <property type="entry name" value="Por_Secre_tail"/>
    <property type="match status" value="1"/>
</dbReference>
<evidence type="ECO:0000259" key="2">
    <source>
        <dbReference type="Pfam" id="PF18962"/>
    </source>
</evidence>
<feature type="chain" id="PRO_5016012061" evidence="1">
    <location>
        <begin position="25"/>
        <end position="172"/>
    </location>
</feature>
<keyword evidence="4" id="KW-1185">Reference proteome</keyword>
<protein>
    <submittedName>
        <fullName evidence="3">Putative secreted protein (Por secretion system target)</fullName>
    </submittedName>
</protein>
<evidence type="ECO:0000256" key="1">
    <source>
        <dbReference type="SAM" id="SignalP"/>
    </source>
</evidence>
<dbReference type="EMBL" id="QKZV01000002">
    <property type="protein sequence ID" value="PZX64833.1"/>
    <property type="molecule type" value="Genomic_DNA"/>
</dbReference>
<reference evidence="3 4" key="1">
    <citation type="submission" date="2018-06" db="EMBL/GenBank/DDBJ databases">
        <title>Genomic Encyclopedia of Archaeal and Bacterial Type Strains, Phase II (KMG-II): from individual species to whole genera.</title>
        <authorList>
            <person name="Goeker M."/>
        </authorList>
    </citation>
    <scope>NUCLEOTIDE SEQUENCE [LARGE SCALE GENOMIC DNA]</scope>
    <source>
        <strain evidence="3 4">DSM 23241</strain>
    </source>
</reference>
<dbReference type="NCBIfam" id="TIGR04183">
    <property type="entry name" value="Por_Secre_tail"/>
    <property type="match status" value="1"/>
</dbReference>
<accession>A0A2W7RVR8</accession>
<comment type="caution">
    <text evidence="3">The sequence shown here is derived from an EMBL/GenBank/DDBJ whole genome shotgun (WGS) entry which is preliminary data.</text>
</comment>
<organism evidence="3 4">
    <name type="scientific">Hydrotalea sandarakina</name>
    <dbReference type="NCBI Taxonomy" id="1004304"/>
    <lineage>
        <taxon>Bacteria</taxon>
        <taxon>Pseudomonadati</taxon>
        <taxon>Bacteroidota</taxon>
        <taxon>Chitinophagia</taxon>
        <taxon>Chitinophagales</taxon>
        <taxon>Chitinophagaceae</taxon>
        <taxon>Hydrotalea</taxon>
    </lineage>
</organism>
<evidence type="ECO:0000313" key="3">
    <source>
        <dbReference type="EMBL" id="PZX64833.1"/>
    </source>
</evidence>
<feature type="signal peptide" evidence="1">
    <location>
        <begin position="1"/>
        <end position="24"/>
    </location>
</feature>
<evidence type="ECO:0000313" key="4">
    <source>
        <dbReference type="Proteomes" id="UP000249720"/>
    </source>
</evidence>
<dbReference type="Proteomes" id="UP000249720">
    <property type="component" value="Unassembled WGS sequence"/>
</dbReference>
<proteinExistence type="predicted"/>
<feature type="domain" description="Secretion system C-terminal sorting" evidence="2">
    <location>
        <begin position="92"/>
        <end position="162"/>
    </location>
</feature>